<dbReference type="GO" id="GO:0016705">
    <property type="term" value="F:oxidoreductase activity, acting on paired donors, with incorporation or reduction of molecular oxygen"/>
    <property type="evidence" value="ECO:0007669"/>
    <property type="project" value="InterPro"/>
</dbReference>
<dbReference type="PANTHER" id="PTHR24305:SF168">
    <property type="entry name" value="P450, PUTATIVE (EUROFUNG)-RELATED"/>
    <property type="match status" value="1"/>
</dbReference>
<protein>
    <recommendedName>
        <fullName evidence="3">Cytochrome P450 monooxygenase</fullName>
    </recommendedName>
</protein>
<dbReference type="EMBL" id="KB446557">
    <property type="protein sequence ID" value="EME84920.1"/>
    <property type="molecule type" value="Genomic_DNA"/>
</dbReference>
<gene>
    <name evidence="1" type="ORF">MYCFIDRAFT_41391</name>
</gene>
<dbReference type="KEGG" id="pfj:MYCFIDRAFT_41391"/>
<dbReference type="GO" id="GO:0020037">
    <property type="term" value="F:heme binding"/>
    <property type="evidence" value="ECO:0007669"/>
    <property type="project" value="InterPro"/>
</dbReference>
<evidence type="ECO:0000313" key="1">
    <source>
        <dbReference type="EMBL" id="EME84920.1"/>
    </source>
</evidence>
<organism evidence="1 2">
    <name type="scientific">Pseudocercospora fijiensis (strain CIRAD86)</name>
    <name type="common">Black leaf streak disease fungus</name>
    <name type="synonym">Mycosphaerella fijiensis</name>
    <dbReference type="NCBI Taxonomy" id="383855"/>
    <lineage>
        <taxon>Eukaryota</taxon>
        <taxon>Fungi</taxon>
        <taxon>Dikarya</taxon>
        <taxon>Ascomycota</taxon>
        <taxon>Pezizomycotina</taxon>
        <taxon>Dothideomycetes</taxon>
        <taxon>Dothideomycetidae</taxon>
        <taxon>Mycosphaerellales</taxon>
        <taxon>Mycosphaerellaceae</taxon>
        <taxon>Pseudocercospora</taxon>
    </lineage>
</organism>
<dbReference type="SUPFAM" id="SSF48264">
    <property type="entry name" value="Cytochrome P450"/>
    <property type="match status" value="1"/>
</dbReference>
<dbReference type="RefSeq" id="XP_007924199.1">
    <property type="nucleotide sequence ID" value="XM_007926008.1"/>
</dbReference>
<dbReference type="OrthoDB" id="3934656at2759"/>
<evidence type="ECO:0008006" key="3">
    <source>
        <dbReference type="Google" id="ProtNLM"/>
    </source>
</evidence>
<dbReference type="PANTHER" id="PTHR24305">
    <property type="entry name" value="CYTOCHROME P450"/>
    <property type="match status" value="1"/>
</dbReference>
<reference evidence="1 2" key="1">
    <citation type="journal article" date="2012" name="PLoS Pathog.">
        <title>Diverse lifestyles and strategies of plant pathogenesis encoded in the genomes of eighteen Dothideomycetes fungi.</title>
        <authorList>
            <person name="Ohm R.A."/>
            <person name="Feau N."/>
            <person name="Henrissat B."/>
            <person name="Schoch C.L."/>
            <person name="Horwitz B.A."/>
            <person name="Barry K.W."/>
            <person name="Condon B.J."/>
            <person name="Copeland A.C."/>
            <person name="Dhillon B."/>
            <person name="Glaser F."/>
            <person name="Hesse C.N."/>
            <person name="Kosti I."/>
            <person name="LaButti K."/>
            <person name="Lindquist E.A."/>
            <person name="Lucas S."/>
            <person name="Salamov A.A."/>
            <person name="Bradshaw R.E."/>
            <person name="Ciuffetti L."/>
            <person name="Hamelin R.C."/>
            <person name="Kema G.H.J."/>
            <person name="Lawrence C."/>
            <person name="Scott J.A."/>
            <person name="Spatafora J.W."/>
            <person name="Turgeon B.G."/>
            <person name="de Wit P.J.G.M."/>
            <person name="Zhong S."/>
            <person name="Goodwin S.B."/>
            <person name="Grigoriev I.V."/>
        </authorList>
    </citation>
    <scope>NUCLEOTIDE SEQUENCE [LARGE SCALE GENOMIC DNA]</scope>
    <source>
        <strain evidence="1 2">CIRAD86</strain>
    </source>
</reference>
<dbReference type="GO" id="GO:0004497">
    <property type="term" value="F:monooxygenase activity"/>
    <property type="evidence" value="ECO:0007669"/>
    <property type="project" value="InterPro"/>
</dbReference>
<accession>M2Z532</accession>
<evidence type="ECO:0000313" key="2">
    <source>
        <dbReference type="Proteomes" id="UP000016932"/>
    </source>
</evidence>
<dbReference type="GeneID" id="19339407"/>
<sequence>MDQYYQLSKRYGPSVRVGPNTVITFIRKMSAVQSPCRRSMNYYAMRLNPGKDHLFSTRNEVAHNDLRKTMTAHYSGKENLSLENDVDESILELCHLIDNKYSSTAGNIKPMHLARKISFMVLDIISKVAFDAKFYDLTDDRDNHGHIAEIENLLPSITWIAPVAGLVKFLTDIGLLQMAARFAGGRAGVEKKRFQPDGRPKDEMRSDMLGSFIRHGLSHERAKEEAILNLTAGSDTTASTIRATMLNIMASPRLYRLLTAEIDDAVARGALPPEGKIVSANQAHELLPLLQATIKEGLRWYPAVAAELSKLTPPQGDTICGYYVPGGTKVGTSMKVLYRNEELYGPDAEAFRPERWLLSSESRSPGTLEPFWDTRTSAMTLNAKGCLAFPPRTCSTHEWFFDIARQCSDDTYIHSSISTTDRPHTSNISGLPSSNPLKSVDSDFFFLFQKTWYLKPLRPRSPQPA</sequence>
<dbReference type="InterPro" id="IPR001128">
    <property type="entry name" value="Cyt_P450"/>
</dbReference>
<dbReference type="GO" id="GO:0005506">
    <property type="term" value="F:iron ion binding"/>
    <property type="evidence" value="ECO:0007669"/>
    <property type="project" value="InterPro"/>
</dbReference>
<dbReference type="InterPro" id="IPR036396">
    <property type="entry name" value="Cyt_P450_sf"/>
</dbReference>
<keyword evidence="2" id="KW-1185">Reference proteome</keyword>
<dbReference type="Proteomes" id="UP000016932">
    <property type="component" value="Unassembled WGS sequence"/>
</dbReference>
<dbReference type="AlphaFoldDB" id="M2Z532"/>
<dbReference type="eggNOG" id="KOG0156">
    <property type="taxonomic scope" value="Eukaryota"/>
</dbReference>
<name>M2Z532_PSEFD</name>
<dbReference type="Pfam" id="PF00067">
    <property type="entry name" value="p450"/>
    <property type="match status" value="1"/>
</dbReference>
<proteinExistence type="predicted"/>
<dbReference type="VEuPathDB" id="FungiDB:MYCFIDRAFT_41391"/>
<dbReference type="Gene3D" id="1.10.630.10">
    <property type="entry name" value="Cytochrome P450"/>
    <property type="match status" value="1"/>
</dbReference>
<dbReference type="HOGENOM" id="CLU_588091_0_0_1"/>
<dbReference type="InterPro" id="IPR050121">
    <property type="entry name" value="Cytochrome_P450_monoxygenase"/>
</dbReference>